<dbReference type="InterPro" id="IPR027417">
    <property type="entry name" value="P-loop_NTPase"/>
</dbReference>
<dbReference type="InterPro" id="IPR000157">
    <property type="entry name" value="TIR_dom"/>
</dbReference>
<dbReference type="KEGG" id="lamb:KBB96_05215"/>
<dbReference type="GO" id="GO:0051782">
    <property type="term" value="P:negative regulation of cell division"/>
    <property type="evidence" value="ECO:0007669"/>
    <property type="project" value="TreeGrafter"/>
</dbReference>
<feature type="domain" description="CobQ/CobB/MinD/ParA nucleotide binding" evidence="4">
    <location>
        <begin position="23"/>
        <end position="69"/>
    </location>
</feature>
<evidence type="ECO:0000256" key="3">
    <source>
        <dbReference type="SAM" id="MobiDB-lite"/>
    </source>
</evidence>
<dbReference type="Pfam" id="PF13676">
    <property type="entry name" value="TIR_2"/>
    <property type="match status" value="1"/>
</dbReference>
<keyword evidence="1" id="KW-0547">Nucleotide-binding</keyword>
<dbReference type="Pfam" id="PF20305">
    <property type="entry name" value="pYEATS"/>
    <property type="match status" value="1"/>
</dbReference>
<dbReference type="InterPro" id="IPR035897">
    <property type="entry name" value="Toll_tir_struct_dom_sf"/>
</dbReference>
<dbReference type="GO" id="GO:0016887">
    <property type="term" value="F:ATP hydrolysis activity"/>
    <property type="evidence" value="ECO:0007669"/>
    <property type="project" value="TreeGrafter"/>
</dbReference>
<evidence type="ECO:0000256" key="1">
    <source>
        <dbReference type="ARBA" id="ARBA00022741"/>
    </source>
</evidence>
<dbReference type="InterPro" id="IPR002586">
    <property type="entry name" value="CobQ/CobB/MinD/ParA_Nub-bd_dom"/>
</dbReference>
<dbReference type="PANTHER" id="PTHR43384:SF6">
    <property type="entry name" value="SEPTUM SITE-DETERMINING PROTEIN MIND HOMOLOG, CHLOROPLASTIC"/>
    <property type="match status" value="1"/>
</dbReference>
<evidence type="ECO:0000313" key="8">
    <source>
        <dbReference type="Proteomes" id="UP000676169"/>
    </source>
</evidence>
<evidence type="ECO:0000313" key="7">
    <source>
        <dbReference type="EMBL" id="QUE52292.1"/>
    </source>
</evidence>
<dbReference type="GO" id="GO:0009898">
    <property type="term" value="C:cytoplasmic side of plasma membrane"/>
    <property type="evidence" value="ECO:0007669"/>
    <property type="project" value="TreeGrafter"/>
</dbReference>
<evidence type="ECO:0000256" key="2">
    <source>
        <dbReference type="ARBA" id="ARBA00022840"/>
    </source>
</evidence>
<protein>
    <submittedName>
        <fullName evidence="7">TIR domain-containing protein</fullName>
    </submittedName>
</protein>
<reference evidence="7" key="1">
    <citation type="submission" date="2021-04" db="EMBL/GenBank/DDBJ databases">
        <title>Luteolibacter sp. 32A isolated from the skin of an Anderson's salamander (Ambystoma andersonii).</title>
        <authorList>
            <person name="Spergser J."/>
            <person name="Busse H.-J."/>
        </authorList>
    </citation>
    <scope>NUCLEOTIDE SEQUENCE</scope>
    <source>
        <strain evidence="7">32A</strain>
    </source>
</reference>
<dbReference type="Proteomes" id="UP000676169">
    <property type="component" value="Chromosome"/>
</dbReference>
<keyword evidence="8" id="KW-1185">Reference proteome</keyword>
<dbReference type="PANTHER" id="PTHR43384">
    <property type="entry name" value="SEPTUM SITE-DETERMINING PROTEIN MIND HOMOLOG, CHLOROPLASTIC-RELATED"/>
    <property type="match status" value="1"/>
</dbReference>
<dbReference type="Pfam" id="PF01656">
    <property type="entry name" value="CbiA"/>
    <property type="match status" value="1"/>
</dbReference>
<feature type="domain" description="Prokaryotic YEATS" evidence="6">
    <location>
        <begin position="554"/>
        <end position="618"/>
    </location>
</feature>
<accession>A0A975J1K0</accession>
<dbReference type="GO" id="GO:0005829">
    <property type="term" value="C:cytosol"/>
    <property type="evidence" value="ECO:0007669"/>
    <property type="project" value="TreeGrafter"/>
</dbReference>
<dbReference type="Gene3D" id="3.40.50.300">
    <property type="entry name" value="P-loop containing nucleotide triphosphate hydrolases"/>
    <property type="match status" value="1"/>
</dbReference>
<gene>
    <name evidence="7" type="ORF">KBB96_05215</name>
</gene>
<dbReference type="NCBIfam" id="NF047398">
    <property type="entry name" value="AAA_KGGVGR"/>
    <property type="match status" value="1"/>
</dbReference>
<evidence type="ECO:0000259" key="4">
    <source>
        <dbReference type="Pfam" id="PF01656"/>
    </source>
</evidence>
<dbReference type="GO" id="GO:0007165">
    <property type="term" value="P:signal transduction"/>
    <property type="evidence" value="ECO:0007669"/>
    <property type="project" value="InterPro"/>
</dbReference>
<dbReference type="AlphaFoldDB" id="A0A975J1K0"/>
<dbReference type="InterPro" id="IPR046888">
    <property type="entry name" value="pYEATS"/>
</dbReference>
<feature type="domain" description="TIR" evidence="5">
    <location>
        <begin position="381"/>
        <end position="503"/>
    </location>
</feature>
<dbReference type="InterPro" id="IPR050625">
    <property type="entry name" value="ParA/MinD_ATPase"/>
</dbReference>
<dbReference type="EMBL" id="CP073100">
    <property type="protein sequence ID" value="QUE52292.1"/>
    <property type="molecule type" value="Genomic_DNA"/>
</dbReference>
<feature type="region of interest" description="Disordered" evidence="3">
    <location>
        <begin position="101"/>
        <end position="122"/>
    </location>
</feature>
<dbReference type="SUPFAM" id="SSF52200">
    <property type="entry name" value="Toll/Interleukin receptor TIR domain"/>
    <property type="match status" value="1"/>
</dbReference>
<evidence type="ECO:0000259" key="5">
    <source>
        <dbReference type="Pfam" id="PF13676"/>
    </source>
</evidence>
<dbReference type="RefSeq" id="WP_211633116.1">
    <property type="nucleotide sequence ID" value="NZ_CP073100.1"/>
</dbReference>
<dbReference type="Gene3D" id="3.40.50.10140">
    <property type="entry name" value="Toll/interleukin-1 receptor homology (TIR) domain"/>
    <property type="match status" value="1"/>
</dbReference>
<sequence length="631" mass="70135">MNTDSVIQRTGVSASPSTCQILTFYSYKGGTGRSMAVANVSWILASQGKRVLVIDWDLEAPGLHRYFAPFLDDPELAETSGLIDFFAAFVEGSRHQAFKTASAPPVVSEEEKGGEAGPEADGGPRWFDEYADLLDYAVSLDYEFPGEGTLDFVPAGRQGPSYGALVATFQWNDFYEKLGGGVFLESVKRRLRESYDYIIIDSRTGLSDTSGICTVQMPDDLVVFFTLNLQSMRGAAATAESALRSRQRPSGEPGLRVWPVPSRIDLTEKDRLETVRQMARESFSRCLWHLTREERNEYWVRSEILYIPYYAYLETLAVAADRSGQTASLLGCMEQLTAWISRGVVKCLAPLDSLQRMRLLERFTGTLDGWSLKPKTTGACIFLSYAKGDFQDPALAPVFKRLRTSLPECRLFWDEDTLLGSDITSLLASELAQADILVVFFGQGAISSRGVAHEVKSAIADGKIIVPVLLADQIAWWDLPTELSSFRGVDLKAADLDEGIAKLATGLKQVAMRVRPKVVDPEDPQKGRWGTQSRRDGYEIQAHVKEITPEWFGVELFVRSSGDRPLNGTVEFHLHDSFNPNIERVPVRFGEARLSLRAYGAFTVGAMVNDETILELDLSELPQAPEVFRNR</sequence>
<keyword evidence="2" id="KW-0067">ATP-binding</keyword>
<evidence type="ECO:0000259" key="6">
    <source>
        <dbReference type="Pfam" id="PF20305"/>
    </source>
</evidence>
<dbReference type="GO" id="GO:0005524">
    <property type="term" value="F:ATP binding"/>
    <property type="evidence" value="ECO:0007669"/>
    <property type="project" value="UniProtKB-KW"/>
</dbReference>
<name>A0A975J1K0_9BACT</name>
<dbReference type="SUPFAM" id="SSF52540">
    <property type="entry name" value="P-loop containing nucleoside triphosphate hydrolases"/>
    <property type="match status" value="1"/>
</dbReference>
<proteinExistence type="predicted"/>
<organism evidence="7 8">
    <name type="scientific">Luteolibacter ambystomatis</name>
    <dbReference type="NCBI Taxonomy" id="2824561"/>
    <lineage>
        <taxon>Bacteria</taxon>
        <taxon>Pseudomonadati</taxon>
        <taxon>Verrucomicrobiota</taxon>
        <taxon>Verrucomicrobiia</taxon>
        <taxon>Verrucomicrobiales</taxon>
        <taxon>Verrucomicrobiaceae</taxon>
        <taxon>Luteolibacter</taxon>
    </lineage>
</organism>